<keyword evidence="11" id="KW-1133">Transmembrane helix</keyword>
<feature type="transmembrane region" description="Helical" evidence="11">
    <location>
        <begin position="380"/>
        <end position="401"/>
    </location>
</feature>
<evidence type="ECO:0000259" key="12">
    <source>
        <dbReference type="PROSITE" id="PS50109"/>
    </source>
</evidence>
<dbReference type="Gene3D" id="3.30.565.10">
    <property type="entry name" value="Histidine kinase-like ATPase, C-terminal domain"/>
    <property type="match status" value="2"/>
</dbReference>
<dbReference type="OrthoDB" id="9809348at2"/>
<dbReference type="Pfam" id="PF00072">
    <property type="entry name" value="Response_reg"/>
    <property type="match status" value="1"/>
</dbReference>
<evidence type="ECO:0000256" key="5">
    <source>
        <dbReference type="ARBA" id="ARBA00022679"/>
    </source>
</evidence>
<evidence type="ECO:0000256" key="4">
    <source>
        <dbReference type="ARBA" id="ARBA00022553"/>
    </source>
</evidence>
<feature type="transmembrane region" description="Helical" evidence="11">
    <location>
        <begin position="298"/>
        <end position="318"/>
    </location>
</feature>
<dbReference type="Gene3D" id="2.60.120.260">
    <property type="entry name" value="Galactose-binding domain-like"/>
    <property type="match status" value="1"/>
</dbReference>
<dbReference type="InterPro" id="IPR003594">
    <property type="entry name" value="HATPase_dom"/>
</dbReference>
<evidence type="ECO:0000256" key="11">
    <source>
        <dbReference type="SAM" id="Phobius"/>
    </source>
</evidence>
<keyword evidence="6" id="KW-0547">Nucleotide-binding</keyword>
<keyword evidence="4 10" id="KW-0597">Phosphoprotein</keyword>
<dbReference type="SMART" id="SM00448">
    <property type="entry name" value="REC"/>
    <property type="match status" value="1"/>
</dbReference>
<keyword evidence="7" id="KW-0418">Kinase</keyword>
<dbReference type="InterPro" id="IPR005467">
    <property type="entry name" value="His_kinase_dom"/>
</dbReference>
<proteinExistence type="predicted"/>
<dbReference type="GO" id="GO:0005524">
    <property type="term" value="F:ATP binding"/>
    <property type="evidence" value="ECO:0007669"/>
    <property type="project" value="UniProtKB-KW"/>
</dbReference>
<evidence type="ECO:0000256" key="10">
    <source>
        <dbReference type="PROSITE-ProRule" id="PRU00169"/>
    </source>
</evidence>
<dbReference type="GO" id="GO:0000155">
    <property type="term" value="F:phosphorelay sensor kinase activity"/>
    <property type="evidence" value="ECO:0007669"/>
    <property type="project" value="InterPro"/>
</dbReference>
<evidence type="ECO:0000256" key="6">
    <source>
        <dbReference type="ARBA" id="ARBA00022741"/>
    </source>
</evidence>
<comment type="catalytic activity">
    <reaction evidence="1">
        <text>ATP + protein L-histidine = ADP + protein N-phospho-L-histidine.</text>
        <dbReference type="EC" id="2.7.13.3"/>
    </reaction>
</comment>
<feature type="domain" description="Histidine kinase" evidence="12">
    <location>
        <begin position="793"/>
        <end position="1012"/>
    </location>
</feature>
<dbReference type="Gene3D" id="3.40.50.2300">
    <property type="match status" value="1"/>
</dbReference>
<comment type="caution">
    <text evidence="14">The sequence shown here is derived from an EMBL/GenBank/DDBJ whole genome shotgun (WGS) entry which is preliminary data.</text>
</comment>
<dbReference type="Proteomes" id="UP000282311">
    <property type="component" value="Unassembled WGS sequence"/>
</dbReference>
<evidence type="ECO:0000256" key="8">
    <source>
        <dbReference type="ARBA" id="ARBA00022840"/>
    </source>
</evidence>
<organism evidence="14 15">
    <name type="scientific">Paenibacillus ginsengarvi</name>
    <dbReference type="NCBI Taxonomy" id="400777"/>
    <lineage>
        <taxon>Bacteria</taxon>
        <taxon>Bacillati</taxon>
        <taxon>Bacillota</taxon>
        <taxon>Bacilli</taxon>
        <taxon>Bacillales</taxon>
        <taxon>Paenibacillaceae</taxon>
        <taxon>Paenibacillus</taxon>
    </lineage>
</organism>
<dbReference type="InterPro" id="IPR036890">
    <property type="entry name" value="HATPase_C_sf"/>
</dbReference>
<evidence type="ECO:0000256" key="7">
    <source>
        <dbReference type="ARBA" id="ARBA00022777"/>
    </source>
</evidence>
<dbReference type="SUPFAM" id="SSF52172">
    <property type="entry name" value="CheY-like"/>
    <property type="match status" value="1"/>
</dbReference>
<dbReference type="SMART" id="SM00388">
    <property type="entry name" value="HisKA"/>
    <property type="match status" value="1"/>
</dbReference>
<dbReference type="SUPFAM" id="SSF47384">
    <property type="entry name" value="Homodimeric domain of signal transducing histidine kinase"/>
    <property type="match status" value="1"/>
</dbReference>
<dbReference type="GO" id="GO:0005886">
    <property type="term" value="C:plasma membrane"/>
    <property type="evidence" value="ECO:0007669"/>
    <property type="project" value="UniProtKB-SubCell"/>
</dbReference>
<dbReference type="InterPro" id="IPR011006">
    <property type="entry name" value="CheY-like_superfamily"/>
</dbReference>
<keyword evidence="5" id="KW-0808">Transferase</keyword>
<feature type="domain" description="Histidine kinase" evidence="12">
    <location>
        <begin position="432"/>
        <end position="648"/>
    </location>
</feature>
<keyword evidence="11" id="KW-0812">Transmembrane</keyword>
<feature type="transmembrane region" description="Helical" evidence="11">
    <location>
        <begin position="233"/>
        <end position="250"/>
    </location>
</feature>
<feature type="modified residue" description="4-aspartylphosphate" evidence="10">
    <location>
        <position position="735"/>
    </location>
</feature>
<dbReference type="SUPFAM" id="SSF55874">
    <property type="entry name" value="ATPase domain of HSP90 chaperone/DNA topoisomerase II/histidine kinase"/>
    <property type="match status" value="2"/>
</dbReference>
<comment type="subcellular location">
    <subcellularLocation>
        <location evidence="2">Cell membrane</location>
        <topology evidence="2">Multi-pass membrane protein</topology>
    </subcellularLocation>
</comment>
<evidence type="ECO:0000256" key="2">
    <source>
        <dbReference type="ARBA" id="ARBA00004651"/>
    </source>
</evidence>
<dbReference type="GO" id="GO:0009927">
    <property type="term" value="F:histidine phosphotransfer kinase activity"/>
    <property type="evidence" value="ECO:0007669"/>
    <property type="project" value="TreeGrafter"/>
</dbReference>
<feature type="transmembrane region" description="Helical" evidence="11">
    <location>
        <begin position="330"/>
        <end position="349"/>
    </location>
</feature>
<keyword evidence="8" id="KW-0067">ATP-binding</keyword>
<reference evidence="14 15" key="1">
    <citation type="journal article" date="2007" name="Int. J. Syst. Evol. Microbiol.">
        <title>Paenibacillus ginsengarvi sp. nov., isolated from soil from ginseng cultivation.</title>
        <authorList>
            <person name="Yoon M.H."/>
            <person name="Ten L.N."/>
            <person name="Im W.T."/>
        </authorList>
    </citation>
    <scope>NUCLEOTIDE SEQUENCE [LARGE SCALE GENOMIC DNA]</scope>
    <source>
        <strain evidence="14 15">KCTC 13059</strain>
    </source>
</reference>
<dbReference type="PRINTS" id="PR00344">
    <property type="entry name" value="BCTRLSENSOR"/>
</dbReference>
<evidence type="ECO:0000313" key="15">
    <source>
        <dbReference type="Proteomes" id="UP000282311"/>
    </source>
</evidence>
<evidence type="ECO:0000256" key="3">
    <source>
        <dbReference type="ARBA" id="ARBA00012438"/>
    </source>
</evidence>
<feature type="transmembrane region" description="Helical" evidence="11">
    <location>
        <begin position="207"/>
        <end position="226"/>
    </location>
</feature>
<accession>A0A3B0CIX0</accession>
<dbReference type="AlphaFoldDB" id="A0A3B0CIX0"/>
<dbReference type="InterPro" id="IPR010559">
    <property type="entry name" value="Sig_transdc_His_kin_internal"/>
</dbReference>
<dbReference type="PROSITE" id="PS50110">
    <property type="entry name" value="RESPONSE_REGULATORY"/>
    <property type="match status" value="1"/>
</dbReference>
<dbReference type="PANTHER" id="PTHR43047">
    <property type="entry name" value="TWO-COMPONENT HISTIDINE PROTEIN KINASE"/>
    <property type="match status" value="1"/>
</dbReference>
<evidence type="ECO:0000256" key="1">
    <source>
        <dbReference type="ARBA" id="ARBA00000085"/>
    </source>
</evidence>
<feature type="domain" description="Response regulatory" evidence="13">
    <location>
        <begin position="685"/>
        <end position="802"/>
    </location>
</feature>
<dbReference type="Pfam" id="PF06580">
    <property type="entry name" value="His_kinase"/>
    <property type="match status" value="1"/>
</dbReference>
<dbReference type="PANTHER" id="PTHR43047:SF72">
    <property type="entry name" value="OSMOSENSING HISTIDINE PROTEIN KINASE SLN1"/>
    <property type="match status" value="1"/>
</dbReference>
<dbReference type="InterPro" id="IPR004358">
    <property type="entry name" value="Sig_transdc_His_kin-like_C"/>
</dbReference>
<evidence type="ECO:0000313" key="14">
    <source>
        <dbReference type="EMBL" id="RKN83926.1"/>
    </source>
</evidence>
<dbReference type="Gene3D" id="1.10.287.130">
    <property type="match status" value="1"/>
</dbReference>
<dbReference type="InterPro" id="IPR003661">
    <property type="entry name" value="HisK_dim/P_dom"/>
</dbReference>
<dbReference type="RefSeq" id="WP_120748090.1">
    <property type="nucleotide sequence ID" value="NZ_RBAH01000010.1"/>
</dbReference>
<evidence type="ECO:0000256" key="9">
    <source>
        <dbReference type="ARBA" id="ARBA00023012"/>
    </source>
</evidence>
<name>A0A3B0CIX0_9BACL</name>
<dbReference type="InterPro" id="IPR001789">
    <property type="entry name" value="Sig_transdc_resp-reg_receiver"/>
</dbReference>
<dbReference type="EC" id="2.7.13.3" evidence="3"/>
<dbReference type="InterPro" id="IPR036097">
    <property type="entry name" value="HisK_dim/P_sf"/>
</dbReference>
<dbReference type="Pfam" id="PF00512">
    <property type="entry name" value="HisKA"/>
    <property type="match status" value="1"/>
</dbReference>
<keyword evidence="9" id="KW-0902">Two-component regulatory system</keyword>
<gene>
    <name evidence="14" type="ORF">D7M11_15185</name>
</gene>
<protein>
    <recommendedName>
        <fullName evidence="3">histidine kinase</fullName>
        <ecNumber evidence="3">2.7.13.3</ecNumber>
    </recommendedName>
</protein>
<dbReference type="EMBL" id="RBAH01000010">
    <property type="protein sequence ID" value="RKN83926.1"/>
    <property type="molecule type" value="Genomic_DNA"/>
</dbReference>
<keyword evidence="11" id="KW-0472">Membrane</keyword>
<dbReference type="CDD" id="cd00075">
    <property type="entry name" value="HATPase"/>
    <property type="match status" value="1"/>
</dbReference>
<dbReference type="InterPro" id="IPR008979">
    <property type="entry name" value="Galactose-bd-like_sf"/>
</dbReference>
<keyword evidence="15" id="KW-1185">Reference proteome</keyword>
<dbReference type="PROSITE" id="PS50109">
    <property type="entry name" value="HIS_KIN"/>
    <property type="match status" value="2"/>
</dbReference>
<dbReference type="FunFam" id="3.30.565.10:FF:000006">
    <property type="entry name" value="Sensor histidine kinase WalK"/>
    <property type="match status" value="1"/>
</dbReference>
<dbReference type="SMART" id="SM00387">
    <property type="entry name" value="HATPase_c"/>
    <property type="match status" value="2"/>
</dbReference>
<dbReference type="InterPro" id="IPR011623">
    <property type="entry name" value="7TMR_DISM_rcpt_extracell_dom1"/>
</dbReference>
<dbReference type="CDD" id="cd00082">
    <property type="entry name" value="HisKA"/>
    <property type="match status" value="1"/>
</dbReference>
<sequence>MKKKIAAALVTLAIMVATYGLFFLYVSANTERSPEASGGLLDLTQWSFDRKGVVALDGEWDFYPNRLVSGYDVSAFAPPADQTIKVPGSWSDQMDIYGMGSYRLRLKVDDDAPIFGLKTSTIQIANRIFVNGEEIGASGSPAADKSQYTAKNAAYVSYFRLEPGWNDIIVHVANYELKAGSGITESIFLGHADQISALREKALAHDWITVSIFLIIGLYFIGFFALRKNDYSLLAFGLLCVLIAVFSSTRGERILFSLFGPVPFWLFLRIQIFSAQSIGLGFLLYVYTAFRPYCSKRLIRFGVVLGVILIVLSLGFVVELNNGLYRQLTTVYATLPLLYATYIFVLASFHKVEGSLYLVIGAIALHVHSLVQNMNVYFAVPIYMSAPLESFLFLLMLSLLMSLRFSNAFRKVEELSVQLLKADKLKDEFLARTSHEFKTPLHGVMNISKAMLADPVHRLDAQQEERLRLITNITERLSQLVYDILDLSKLKQGELVIHPVPVDTRSVVDVQMRMYAYLSADRSIGIENLVPEQLPYALADESRLSQIIGNLLDNAVKYTRQGNVTVTAAERGGTIEVTVRDTGQGMDELQLPHIFEPFRTFETNTGQHGFGLGLPIVKQLVELQNGTISVQSTPGAGTSFTFTLPAAERGSKRALTDDRGSRLPVKTAEYTFPTPYYSERKGNYTVLIADDQFSNLKVLIDALQPLDCSVIAVKNGYEAIEQIEQPNTIRLAILDLMMPGLSGYEVCQRIRRKYSMLELPVLMVTAAIQPQDKVAAFEAGANDFLPKPFDLSELRARVSSLLTLKELLGKAVDLEVAFLQSQIKPHFLYNVLNSIVALSHTNMERSRTLTTDLASYLRGSFRFSNLDISVLFREELHLIETYLHIEQARFKDRIRFESDIAPDMLDAAIPPLLLQPLIENAVRHGIGQKPEGGTVKLSAYTAEGHHLFRIEDDGVGMDREQLGRLFDYESQEQNGVGLLNINKRLKYKYGTKLELESAPGRGTKVTVRIPAE</sequence>
<feature type="transmembrane region" description="Helical" evidence="11">
    <location>
        <begin position="262"/>
        <end position="286"/>
    </location>
</feature>
<dbReference type="Pfam" id="PF07695">
    <property type="entry name" value="7TMR-DISM_7TM"/>
    <property type="match status" value="1"/>
</dbReference>
<evidence type="ECO:0000259" key="13">
    <source>
        <dbReference type="PROSITE" id="PS50110"/>
    </source>
</evidence>
<dbReference type="Pfam" id="PF02518">
    <property type="entry name" value="HATPase_c"/>
    <property type="match status" value="2"/>
</dbReference>
<dbReference type="SUPFAM" id="SSF49785">
    <property type="entry name" value="Galactose-binding domain-like"/>
    <property type="match status" value="1"/>
</dbReference>